<dbReference type="PANTHER" id="PTHR33795">
    <property type="entry name" value="INSERTION ELEMENT IS150 PROTEIN INSJ"/>
    <property type="match status" value="1"/>
</dbReference>
<dbReference type="PANTHER" id="PTHR33795:SF1">
    <property type="entry name" value="INSERTION ELEMENT IS150 PROTEIN INSJ"/>
    <property type="match status" value="1"/>
</dbReference>
<reference evidence="4 5" key="1">
    <citation type="journal article" date="2013" name="Genome Announc.">
        <title>Complete Genome Sequence of the Solvent Producer Clostridium saccharobutylicum NCP262 (DSM 13864).</title>
        <authorList>
            <person name="Poehlein A."/>
            <person name="Hartwich K."/>
            <person name="Krabben P."/>
            <person name="Ehrenreich A."/>
            <person name="Liebl W."/>
            <person name="Durre P."/>
            <person name="Gottschalk G."/>
            <person name="Daniel R."/>
        </authorList>
    </citation>
    <scope>NUCLEOTIDE SEQUENCE [LARGE SCALE GENOMIC DNA]</scope>
    <source>
        <strain evidence="4">DSM 13864</strain>
    </source>
</reference>
<comment type="similarity">
    <text evidence="1">Belongs to the IS150/IS1296 orfA family.</text>
</comment>
<evidence type="ECO:0000313" key="4">
    <source>
        <dbReference type="EMBL" id="AGX41896.1"/>
    </source>
</evidence>
<dbReference type="PATRIC" id="fig|1345695.3.peg.824"/>
<feature type="domain" description="Insertion element IS150 protein InsJ-like helix-turn-helix" evidence="3">
    <location>
        <begin position="132"/>
        <end position="184"/>
    </location>
</feature>
<name>U5MQH5_CLOSA</name>
<evidence type="ECO:0000259" key="3">
    <source>
        <dbReference type="Pfam" id="PF13518"/>
    </source>
</evidence>
<dbReference type="InterPro" id="IPR010921">
    <property type="entry name" value="Trp_repressor/repl_initiator"/>
</dbReference>
<dbReference type="Gene3D" id="1.10.10.10">
    <property type="entry name" value="Winged helix-like DNA-binding domain superfamily/Winged helix DNA-binding domain"/>
    <property type="match status" value="2"/>
</dbReference>
<sequence length="226" mass="26937">MGRKEKVSIEEKLRVIKSYLSGEKSAAQICSDFSIHNQSFRNWIRKYNMNGENGLVVTHKNKIYSEEIKYMAIHDYLDGNGSLENICTKYEIPSIYSLQQWIKKYNSHKIFKSHNKQGDRIMTNGRKTTYEERIEIVAFCISNNDDYQATADKFKVSYQQVYTWVRKYKSNGYEELMDRRGKRKEPEELTESDKLSAQLKLIEAENRRLKMENDFLKKLKEVERRR</sequence>
<dbReference type="InterPro" id="IPR052057">
    <property type="entry name" value="IS150/IS1296_orfA-like"/>
</dbReference>
<protein>
    <recommendedName>
        <fullName evidence="3">Insertion element IS150 protein InsJ-like helix-turn-helix domain-containing protein</fullName>
    </recommendedName>
</protein>
<proteinExistence type="inferred from homology"/>
<feature type="domain" description="Insertion element IS150 protein InsJ-like helix-turn-helix" evidence="3">
    <location>
        <begin position="11"/>
        <end position="56"/>
    </location>
</feature>
<dbReference type="KEGG" id="csb:CLSA_c08830"/>
<gene>
    <name evidence="4" type="ORF">CLSA_c08830</name>
</gene>
<dbReference type="HOGENOM" id="CLU_027402_17_4_9"/>
<dbReference type="GeneID" id="55473417"/>
<dbReference type="Pfam" id="PF13518">
    <property type="entry name" value="HTH_28"/>
    <property type="match status" value="2"/>
</dbReference>
<keyword evidence="2" id="KW-0175">Coiled coil</keyword>
<dbReference type="InterPro" id="IPR055247">
    <property type="entry name" value="InsJ-like_HTH"/>
</dbReference>
<evidence type="ECO:0000256" key="1">
    <source>
        <dbReference type="ARBA" id="ARBA00038232"/>
    </source>
</evidence>
<dbReference type="RefSeq" id="WP_022744183.1">
    <property type="nucleotide sequence ID" value="NC_022571.1"/>
</dbReference>
<dbReference type="AlphaFoldDB" id="U5MQH5"/>
<dbReference type="InterPro" id="IPR036388">
    <property type="entry name" value="WH-like_DNA-bd_sf"/>
</dbReference>
<organism evidence="4 5">
    <name type="scientific">Clostridium saccharobutylicum DSM 13864</name>
    <dbReference type="NCBI Taxonomy" id="1345695"/>
    <lineage>
        <taxon>Bacteria</taxon>
        <taxon>Bacillati</taxon>
        <taxon>Bacillota</taxon>
        <taxon>Clostridia</taxon>
        <taxon>Eubacteriales</taxon>
        <taxon>Clostridiaceae</taxon>
        <taxon>Clostridium</taxon>
    </lineage>
</organism>
<feature type="coiled-coil region" evidence="2">
    <location>
        <begin position="192"/>
        <end position="219"/>
    </location>
</feature>
<dbReference type="eggNOG" id="COG2963">
    <property type="taxonomic scope" value="Bacteria"/>
</dbReference>
<dbReference type="GO" id="GO:0043565">
    <property type="term" value="F:sequence-specific DNA binding"/>
    <property type="evidence" value="ECO:0007669"/>
    <property type="project" value="InterPro"/>
</dbReference>
<keyword evidence="5" id="KW-1185">Reference proteome</keyword>
<dbReference type="SUPFAM" id="SSF48295">
    <property type="entry name" value="TrpR-like"/>
    <property type="match status" value="2"/>
</dbReference>
<accession>U5MQH5</accession>
<dbReference type="EMBL" id="CP006721">
    <property type="protein sequence ID" value="AGX41896.1"/>
    <property type="molecule type" value="Genomic_DNA"/>
</dbReference>
<dbReference type="OrthoDB" id="9797531at2"/>
<evidence type="ECO:0000313" key="5">
    <source>
        <dbReference type="Proteomes" id="UP000017118"/>
    </source>
</evidence>
<evidence type="ECO:0000256" key="2">
    <source>
        <dbReference type="SAM" id="Coils"/>
    </source>
</evidence>
<dbReference type="Proteomes" id="UP000017118">
    <property type="component" value="Chromosome"/>
</dbReference>